<dbReference type="GO" id="GO:0046677">
    <property type="term" value="P:response to antibiotic"/>
    <property type="evidence" value="ECO:0007669"/>
    <property type="project" value="UniProtKB-KW"/>
</dbReference>
<dbReference type="InterPro" id="IPR050855">
    <property type="entry name" value="NDM-1-like"/>
</dbReference>
<evidence type="ECO:0000256" key="8">
    <source>
        <dbReference type="ARBA" id="ARBA00022729"/>
    </source>
</evidence>
<keyword evidence="16" id="KW-1185">Reference proteome</keyword>
<sequence>MNRRDFLVCSSLAVSAGVFGRSLAHAQSAPASGAPAATGFTALRRNVGLFTGRGGTIGWLVNKDALAVVDSQFPDTAQTFLTGLPGRDDRRVDVLLNTHHHGDHTGGNPVLKPVSKKVVAHANVPALLRAAAERSGKPLNPLTLPDETYADAWRAELGDETVSAKYFGPAHTRGDVVIAFEKANVVHMGDLCFNRIYPVIDRPGGGLIKSWIGVLEKVSAEYPADAIYVFGHSGPKFQPRGTRDDLGVFRDYLSGLLDYTQKQIDAGKTKAEITTLDNLPGFADFHQPLPNRLGANLGTAYDELTAKETS</sequence>
<dbReference type="Gene3D" id="3.60.15.10">
    <property type="entry name" value="Ribonuclease Z/Hydroxyacylglutathione hydrolase-like"/>
    <property type="match status" value="1"/>
</dbReference>
<name>A0A556QK51_9BACT</name>
<comment type="cofactor">
    <cofactor evidence="2">
        <name>Zn(2+)</name>
        <dbReference type="ChEBI" id="CHEBI:29105"/>
    </cofactor>
</comment>
<protein>
    <recommendedName>
        <fullName evidence="6">beta-lactamase</fullName>
        <ecNumber evidence="6">3.5.2.6</ecNumber>
    </recommendedName>
</protein>
<dbReference type="AlphaFoldDB" id="A0A556QK51"/>
<dbReference type="CDD" id="cd16282">
    <property type="entry name" value="metallo-hydrolase-like_MBL-fold"/>
    <property type="match status" value="1"/>
</dbReference>
<keyword evidence="9" id="KW-0574">Periplasm</keyword>
<dbReference type="InterPro" id="IPR001279">
    <property type="entry name" value="Metallo-B-lactamas"/>
</dbReference>
<dbReference type="RefSeq" id="WP_144230845.1">
    <property type="nucleotide sequence ID" value="NZ_CBCRVV010000006.1"/>
</dbReference>
<accession>A0A556QK51</accession>
<comment type="subunit">
    <text evidence="5">Monomer.</text>
</comment>
<organism evidence="15 16">
    <name type="scientific">Rariglobus hedericola</name>
    <dbReference type="NCBI Taxonomy" id="2597822"/>
    <lineage>
        <taxon>Bacteria</taxon>
        <taxon>Pseudomonadati</taxon>
        <taxon>Verrucomicrobiota</taxon>
        <taxon>Opitutia</taxon>
        <taxon>Opitutales</taxon>
        <taxon>Opitutaceae</taxon>
        <taxon>Rariglobus</taxon>
    </lineage>
</organism>
<evidence type="ECO:0000256" key="12">
    <source>
        <dbReference type="ARBA" id="ARBA00023251"/>
    </source>
</evidence>
<feature type="signal peptide" evidence="13">
    <location>
        <begin position="1"/>
        <end position="26"/>
    </location>
</feature>
<keyword evidence="12" id="KW-0046">Antibiotic resistance</keyword>
<dbReference type="GO" id="GO:0042597">
    <property type="term" value="C:periplasmic space"/>
    <property type="evidence" value="ECO:0007669"/>
    <property type="project" value="UniProtKB-SubCell"/>
</dbReference>
<keyword evidence="8 13" id="KW-0732">Signal</keyword>
<evidence type="ECO:0000256" key="5">
    <source>
        <dbReference type="ARBA" id="ARBA00011245"/>
    </source>
</evidence>
<dbReference type="GO" id="GO:0008270">
    <property type="term" value="F:zinc ion binding"/>
    <property type="evidence" value="ECO:0007669"/>
    <property type="project" value="InterPro"/>
</dbReference>
<evidence type="ECO:0000256" key="6">
    <source>
        <dbReference type="ARBA" id="ARBA00012865"/>
    </source>
</evidence>
<proteinExistence type="inferred from homology"/>
<comment type="catalytic activity">
    <reaction evidence="1">
        <text>a beta-lactam + H2O = a substituted beta-amino acid</text>
        <dbReference type="Rhea" id="RHEA:20401"/>
        <dbReference type="ChEBI" id="CHEBI:15377"/>
        <dbReference type="ChEBI" id="CHEBI:35627"/>
        <dbReference type="ChEBI" id="CHEBI:140347"/>
        <dbReference type="EC" id="3.5.2.6"/>
    </reaction>
</comment>
<evidence type="ECO:0000256" key="3">
    <source>
        <dbReference type="ARBA" id="ARBA00004418"/>
    </source>
</evidence>
<evidence type="ECO:0000256" key="4">
    <source>
        <dbReference type="ARBA" id="ARBA00005250"/>
    </source>
</evidence>
<evidence type="ECO:0000256" key="9">
    <source>
        <dbReference type="ARBA" id="ARBA00022764"/>
    </source>
</evidence>
<keyword evidence="10 15" id="KW-0378">Hydrolase</keyword>
<evidence type="ECO:0000256" key="2">
    <source>
        <dbReference type="ARBA" id="ARBA00001947"/>
    </source>
</evidence>
<comment type="similarity">
    <text evidence="4">Belongs to the metallo-beta-lactamase superfamily. Class-B beta-lactamase family.</text>
</comment>
<dbReference type="EMBL" id="VMBG01000002">
    <property type="protein sequence ID" value="TSJ77024.1"/>
    <property type="molecule type" value="Genomic_DNA"/>
</dbReference>
<dbReference type="SUPFAM" id="SSF56281">
    <property type="entry name" value="Metallo-hydrolase/oxidoreductase"/>
    <property type="match status" value="1"/>
</dbReference>
<evidence type="ECO:0000256" key="11">
    <source>
        <dbReference type="ARBA" id="ARBA00022833"/>
    </source>
</evidence>
<evidence type="ECO:0000259" key="14">
    <source>
        <dbReference type="SMART" id="SM00849"/>
    </source>
</evidence>
<evidence type="ECO:0000256" key="10">
    <source>
        <dbReference type="ARBA" id="ARBA00022801"/>
    </source>
</evidence>
<feature type="domain" description="Metallo-beta-lactamase" evidence="14">
    <location>
        <begin position="55"/>
        <end position="232"/>
    </location>
</feature>
<dbReference type="GO" id="GO:0017001">
    <property type="term" value="P:antibiotic catabolic process"/>
    <property type="evidence" value="ECO:0007669"/>
    <property type="project" value="InterPro"/>
</dbReference>
<dbReference type="PANTHER" id="PTHR42951">
    <property type="entry name" value="METALLO-BETA-LACTAMASE DOMAIN-CONTAINING"/>
    <property type="match status" value="1"/>
</dbReference>
<dbReference type="GO" id="GO:0008800">
    <property type="term" value="F:beta-lactamase activity"/>
    <property type="evidence" value="ECO:0007669"/>
    <property type="project" value="UniProtKB-EC"/>
</dbReference>
<evidence type="ECO:0000256" key="13">
    <source>
        <dbReference type="SAM" id="SignalP"/>
    </source>
</evidence>
<feature type="chain" id="PRO_5022073299" description="beta-lactamase" evidence="13">
    <location>
        <begin position="27"/>
        <end position="310"/>
    </location>
</feature>
<dbReference type="PANTHER" id="PTHR42951:SF4">
    <property type="entry name" value="ACYL-COENZYME A THIOESTERASE MBLAC2"/>
    <property type="match status" value="1"/>
</dbReference>
<comment type="subcellular location">
    <subcellularLocation>
        <location evidence="3">Periplasm</location>
    </subcellularLocation>
</comment>
<dbReference type="OrthoDB" id="9761531at2"/>
<evidence type="ECO:0000313" key="16">
    <source>
        <dbReference type="Proteomes" id="UP000315648"/>
    </source>
</evidence>
<gene>
    <name evidence="15" type="ORF">FPL22_13010</name>
</gene>
<keyword evidence="11" id="KW-0862">Zinc</keyword>
<dbReference type="InterPro" id="IPR036866">
    <property type="entry name" value="RibonucZ/Hydroxyglut_hydro"/>
</dbReference>
<evidence type="ECO:0000256" key="7">
    <source>
        <dbReference type="ARBA" id="ARBA00022723"/>
    </source>
</evidence>
<dbReference type="Pfam" id="PF00753">
    <property type="entry name" value="Lactamase_B"/>
    <property type="match status" value="1"/>
</dbReference>
<keyword evidence="7" id="KW-0479">Metal-binding</keyword>
<comment type="caution">
    <text evidence="15">The sequence shown here is derived from an EMBL/GenBank/DDBJ whole genome shotgun (WGS) entry which is preliminary data.</text>
</comment>
<evidence type="ECO:0000256" key="1">
    <source>
        <dbReference type="ARBA" id="ARBA00001526"/>
    </source>
</evidence>
<evidence type="ECO:0000313" key="15">
    <source>
        <dbReference type="EMBL" id="TSJ77024.1"/>
    </source>
</evidence>
<dbReference type="PROSITE" id="PS00743">
    <property type="entry name" value="BETA_LACTAMASE_B_1"/>
    <property type="match status" value="1"/>
</dbReference>
<dbReference type="InterPro" id="IPR001018">
    <property type="entry name" value="Beta-lactamase_class-B_CS"/>
</dbReference>
<dbReference type="SMART" id="SM00849">
    <property type="entry name" value="Lactamase_B"/>
    <property type="match status" value="1"/>
</dbReference>
<dbReference type="EC" id="3.5.2.6" evidence="6"/>
<dbReference type="Proteomes" id="UP000315648">
    <property type="component" value="Unassembled WGS sequence"/>
</dbReference>
<reference evidence="15 16" key="1">
    <citation type="submission" date="2019-07" db="EMBL/GenBank/DDBJ databases">
        <title>Description of 53C-WASEF.</title>
        <authorList>
            <person name="Pitt A."/>
            <person name="Hahn M.W."/>
        </authorList>
    </citation>
    <scope>NUCLEOTIDE SEQUENCE [LARGE SCALE GENOMIC DNA]</scope>
    <source>
        <strain evidence="15 16">53C-WASEF</strain>
    </source>
</reference>